<dbReference type="Gene3D" id="3.40.50.2000">
    <property type="entry name" value="Glycogen Phosphorylase B"/>
    <property type="match status" value="1"/>
</dbReference>
<dbReference type="SUPFAM" id="SSF53756">
    <property type="entry name" value="UDP-Glycosyltransferase/glycogen phosphorylase"/>
    <property type="match status" value="1"/>
</dbReference>
<dbReference type="Pfam" id="PF13579">
    <property type="entry name" value="Glyco_trans_4_4"/>
    <property type="match status" value="1"/>
</dbReference>
<name>A0ABS0AFY7_9GAMM</name>
<sequence>MNVLGLLPVVGQPRFAKRIAMMREQGAEVRCLAFDRPYHKGRPPDCALEVLGRIPHGRYLFRLRVFLRSIGVIRRRIKDTDVVYAFGLDMLLLGWLASLFLNKPLVLEIGDIRAVQTAGGLKGRLFRGLDKWLVRRADLVVFTAEDFCRRYYRDWLGLHLNHRVIENKIDFPVTATAPKPLADGDTLVIGYFGVLRCEWSVRALAALADAYPDRLRIKVAGFSLLPAALLEDLDRRANVTVQGPYCSPRDLPALYGDVDMIWASYAPIAADDWNLRWARTNRFYEACAFSRPLVTRQGSNDGKWVAEYDIGLTLDAVESDQVVTRFKEVSPAVLRRWQENMRALPSSVFACTDEASSLHEAMRELVSQGRDHRP</sequence>
<dbReference type="RefSeq" id="WP_194855697.1">
    <property type="nucleotide sequence ID" value="NZ_ARXR01000008.1"/>
</dbReference>
<accession>A0ABS0AFY7</accession>
<evidence type="ECO:0000259" key="1">
    <source>
        <dbReference type="Pfam" id="PF13579"/>
    </source>
</evidence>
<comment type="caution">
    <text evidence="2">The sequence shown here is derived from an EMBL/GenBank/DDBJ whole genome shotgun (WGS) entry which is preliminary data.</text>
</comment>
<evidence type="ECO:0000313" key="2">
    <source>
        <dbReference type="EMBL" id="MBF5052809.1"/>
    </source>
</evidence>
<dbReference type="Proteomes" id="UP000644441">
    <property type="component" value="Unassembled WGS sequence"/>
</dbReference>
<proteinExistence type="predicted"/>
<keyword evidence="3" id="KW-1185">Reference proteome</keyword>
<gene>
    <name evidence="2" type="ORF">ISO4_01411</name>
</gene>
<reference evidence="2 3" key="1">
    <citation type="submission" date="2012-09" db="EMBL/GenBank/DDBJ databases">
        <title>Genome Sequence of alkane-degrading Bacterium Alcanivorax venustensis ISO4.</title>
        <authorList>
            <person name="Lai Q."/>
            <person name="Shao Z."/>
        </authorList>
    </citation>
    <scope>NUCLEOTIDE SEQUENCE [LARGE SCALE GENOMIC DNA]</scope>
    <source>
        <strain evidence="2 3">ISO4</strain>
    </source>
</reference>
<evidence type="ECO:0000313" key="3">
    <source>
        <dbReference type="Proteomes" id="UP000644441"/>
    </source>
</evidence>
<feature type="domain" description="Glycosyltransferase subfamily 4-like N-terminal" evidence="1">
    <location>
        <begin position="19"/>
        <end position="155"/>
    </location>
</feature>
<protein>
    <submittedName>
        <fullName evidence="2">Glucosyltransferase protein</fullName>
    </submittedName>
</protein>
<dbReference type="InterPro" id="IPR028098">
    <property type="entry name" value="Glyco_trans_4-like_N"/>
</dbReference>
<dbReference type="EMBL" id="ARXR01000008">
    <property type="protein sequence ID" value="MBF5052809.1"/>
    <property type="molecule type" value="Genomic_DNA"/>
</dbReference>
<organism evidence="2 3">
    <name type="scientific">Alloalcanivorax venustensis ISO4</name>
    <dbReference type="NCBI Taxonomy" id="1177184"/>
    <lineage>
        <taxon>Bacteria</taxon>
        <taxon>Pseudomonadati</taxon>
        <taxon>Pseudomonadota</taxon>
        <taxon>Gammaproteobacteria</taxon>
        <taxon>Oceanospirillales</taxon>
        <taxon>Alcanivoracaceae</taxon>
        <taxon>Alloalcanivorax</taxon>
    </lineage>
</organism>